<name>A0A317DUL3_9PROT</name>
<dbReference type="Proteomes" id="UP000245461">
    <property type="component" value="Unassembled WGS sequence"/>
</dbReference>
<evidence type="ECO:0000313" key="7">
    <source>
        <dbReference type="EMBL" id="PWR18377.1"/>
    </source>
</evidence>
<dbReference type="SUPFAM" id="SSF47413">
    <property type="entry name" value="lambda repressor-like DNA-binding domains"/>
    <property type="match status" value="1"/>
</dbReference>
<feature type="domain" description="Ner winged helix-turn-helix DNA-binding" evidence="6">
    <location>
        <begin position="21"/>
        <end position="85"/>
    </location>
</feature>
<sequence>MTNKRPRLDIPKKPTERRAWIQYRLRLVGSNFRALGRKLGVSQQAVSYAAAGYPSLAIEQAIAEAIGVPHQELFPEHFDEAGGRIPLARTRQRKPTRAASQRNVESSEAA</sequence>
<keyword evidence="3" id="KW-0238">DNA-binding</keyword>
<reference evidence="7 8" key="1">
    <citation type="submission" date="2018-05" db="EMBL/GenBank/DDBJ databases">
        <title>Zavarzinia sp. HR-AS.</title>
        <authorList>
            <person name="Lee Y."/>
            <person name="Jeon C.O."/>
        </authorList>
    </citation>
    <scope>NUCLEOTIDE SEQUENCE [LARGE SCALE GENOMIC DNA]</scope>
    <source>
        <strain evidence="7 8">HR-AS</strain>
    </source>
</reference>
<feature type="region of interest" description="Disordered" evidence="5">
    <location>
        <begin position="82"/>
        <end position="110"/>
    </location>
</feature>
<dbReference type="RefSeq" id="WP_109907796.1">
    <property type="nucleotide sequence ID" value="NZ_QGLE01000015.1"/>
</dbReference>
<proteinExistence type="inferred from homology"/>
<evidence type="ECO:0000313" key="8">
    <source>
        <dbReference type="Proteomes" id="UP000245461"/>
    </source>
</evidence>
<evidence type="ECO:0000256" key="2">
    <source>
        <dbReference type="ARBA" id="ARBA00023015"/>
    </source>
</evidence>
<keyword evidence="2" id="KW-0805">Transcription regulation</keyword>
<accession>A0A317DUL3</accession>
<evidence type="ECO:0000256" key="1">
    <source>
        <dbReference type="ARBA" id="ARBA00006157"/>
    </source>
</evidence>
<dbReference type="EMBL" id="QGLE01000015">
    <property type="protein sequence ID" value="PWR18377.1"/>
    <property type="molecule type" value="Genomic_DNA"/>
</dbReference>
<dbReference type="OrthoDB" id="7363325at2"/>
<dbReference type="GO" id="GO:0003677">
    <property type="term" value="F:DNA binding"/>
    <property type="evidence" value="ECO:0007669"/>
    <property type="project" value="UniProtKB-KW"/>
</dbReference>
<dbReference type="Pfam" id="PF13693">
    <property type="entry name" value="HTH_35"/>
    <property type="match status" value="1"/>
</dbReference>
<gene>
    <name evidence="7" type="ORF">DKG74_19165</name>
</gene>
<protein>
    <recommendedName>
        <fullName evidence="6">Ner winged helix-turn-helix DNA-binding domain-containing protein</fullName>
    </recommendedName>
</protein>
<comment type="similarity">
    <text evidence="1">Belongs to the ner transcriptional regulatory family.</text>
</comment>
<keyword evidence="4" id="KW-0804">Transcription</keyword>
<keyword evidence="8" id="KW-1185">Reference proteome</keyword>
<organism evidence="7 8">
    <name type="scientific">Zavarzinia aquatilis</name>
    <dbReference type="NCBI Taxonomy" id="2211142"/>
    <lineage>
        <taxon>Bacteria</taxon>
        <taxon>Pseudomonadati</taxon>
        <taxon>Pseudomonadota</taxon>
        <taxon>Alphaproteobacteria</taxon>
        <taxon>Rhodospirillales</taxon>
        <taxon>Zavarziniaceae</taxon>
        <taxon>Zavarzinia</taxon>
    </lineage>
</organism>
<dbReference type="InterPro" id="IPR038722">
    <property type="entry name" value="Ner_HTH_dom"/>
</dbReference>
<feature type="compositionally biased region" description="Polar residues" evidence="5">
    <location>
        <begin position="98"/>
        <end position="110"/>
    </location>
</feature>
<evidence type="ECO:0000256" key="3">
    <source>
        <dbReference type="ARBA" id="ARBA00023125"/>
    </source>
</evidence>
<comment type="caution">
    <text evidence="7">The sequence shown here is derived from an EMBL/GenBank/DDBJ whole genome shotgun (WGS) entry which is preliminary data.</text>
</comment>
<dbReference type="Gene3D" id="1.10.260.40">
    <property type="entry name" value="lambda repressor-like DNA-binding domains"/>
    <property type="match status" value="1"/>
</dbReference>
<evidence type="ECO:0000256" key="4">
    <source>
        <dbReference type="ARBA" id="ARBA00023163"/>
    </source>
</evidence>
<dbReference type="AlphaFoldDB" id="A0A317DUL3"/>
<evidence type="ECO:0000256" key="5">
    <source>
        <dbReference type="SAM" id="MobiDB-lite"/>
    </source>
</evidence>
<evidence type="ECO:0000259" key="6">
    <source>
        <dbReference type="Pfam" id="PF13693"/>
    </source>
</evidence>
<dbReference type="InterPro" id="IPR010982">
    <property type="entry name" value="Lambda_DNA-bd_dom_sf"/>
</dbReference>